<keyword evidence="9 11" id="KW-0486">Methionine biosynthesis</keyword>
<protein>
    <recommendedName>
        <fullName evidence="11">Bifunctional protein FolD</fullName>
    </recommendedName>
    <domain>
        <recommendedName>
            <fullName evidence="11">Methylenetetrahydrofolate dehydrogenase</fullName>
            <ecNumber evidence="11">1.5.1.5</ecNumber>
        </recommendedName>
    </domain>
    <domain>
        <recommendedName>
            <fullName evidence="11">Methenyltetrahydrofolate cyclohydrolase</fullName>
            <ecNumber evidence="11">3.5.4.9</ecNumber>
        </recommendedName>
    </domain>
</protein>
<evidence type="ECO:0000256" key="7">
    <source>
        <dbReference type="ARBA" id="ARBA00023002"/>
    </source>
</evidence>
<keyword evidence="7 11" id="KW-0560">Oxidoreductase</keyword>
<name>A0A0V8Q9Z4_9FIRM</name>
<dbReference type="STRING" id="290052.ASU35_16350"/>
<evidence type="ECO:0000259" key="12">
    <source>
        <dbReference type="Pfam" id="PF00763"/>
    </source>
</evidence>
<dbReference type="Gene3D" id="3.40.50.720">
    <property type="entry name" value="NAD(P)-binding Rossmann-like Domain"/>
    <property type="match status" value="1"/>
</dbReference>
<dbReference type="InterPro" id="IPR036291">
    <property type="entry name" value="NAD(P)-bd_dom_sf"/>
</dbReference>
<dbReference type="GO" id="GO:0004477">
    <property type="term" value="F:methenyltetrahydrofolate cyclohydrolase activity"/>
    <property type="evidence" value="ECO:0007669"/>
    <property type="project" value="UniProtKB-UniRule"/>
</dbReference>
<evidence type="ECO:0000256" key="9">
    <source>
        <dbReference type="ARBA" id="ARBA00023167"/>
    </source>
</evidence>
<dbReference type="InterPro" id="IPR046346">
    <property type="entry name" value="Aminoacid_DH-like_N_sf"/>
</dbReference>
<keyword evidence="8 11" id="KW-0368">Histidine biosynthesis</keyword>
<keyword evidence="3 11" id="KW-0028">Amino-acid biosynthesis</keyword>
<dbReference type="GO" id="GO:0000105">
    <property type="term" value="P:L-histidine biosynthetic process"/>
    <property type="evidence" value="ECO:0007669"/>
    <property type="project" value="UniProtKB-KW"/>
</dbReference>
<dbReference type="GO" id="GO:0035999">
    <property type="term" value="P:tetrahydrofolate interconversion"/>
    <property type="evidence" value="ECO:0007669"/>
    <property type="project" value="UniProtKB-UniRule"/>
</dbReference>
<evidence type="ECO:0000256" key="6">
    <source>
        <dbReference type="ARBA" id="ARBA00022857"/>
    </source>
</evidence>
<comment type="similarity">
    <text evidence="11">Belongs to the tetrahydrofolate dehydrogenase/cyclohydrolase family.</text>
</comment>
<evidence type="ECO:0000256" key="5">
    <source>
        <dbReference type="ARBA" id="ARBA00022801"/>
    </source>
</evidence>
<comment type="subunit">
    <text evidence="11">Homodimer.</text>
</comment>
<keyword evidence="2 11" id="KW-0554">One-carbon metabolism</keyword>
<reference evidence="14 15" key="1">
    <citation type="submission" date="2015-11" db="EMBL/GenBank/DDBJ databases">
        <title>Butyribacter intestini gen. nov., sp. nov., a butyric acid-producing bacterium of the family Lachnospiraceae isolated from the human faeces.</title>
        <authorList>
            <person name="Zou Y."/>
            <person name="Xue W."/>
            <person name="Luo G."/>
            <person name="Lv M."/>
        </authorList>
    </citation>
    <scope>NUCLEOTIDE SEQUENCE [LARGE SCALE GENOMIC DNA]</scope>
    <source>
        <strain evidence="14 15">ACET-33324</strain>
    </source>
</reference>
<dbReference type="SUPFAM" id="SSF53223">
    <property type="entry name" value="Aminoacid dehydrogenase-like, N-terminal domain"/>
    <property type="match status" value="1"/>
</dbReference>
<comment type="caution">
    <text evidence="11">Lacks conserved residue(s) required for the propagation of feature annotation.</text>
</comment>
<dbReference type="CDD" id="cd01080">
    <property type="entry name" value="NAD_bind_m-THF_DH_Cyclohyd"/>
    <property type="match status" value="1"/>
</dbReference>
<dbReference type="PANTHER" id="PTHR48099">
    <property type="entry name" value="C-1-TETRAHYDROFOLATE SYNTHASE, CYTOPLASMIC-RELATED"/>
    <property type="match status" value="1"/>
</dbReference>
<keyword evidence="5 11" id="KW-0378">Hydrolase</keyword>
<evidence type="ECO:0000256" key="8">
    <source>
        <dbReference type="ARBA" id="ARBA00023102"/>
    </source>
</evidence>
<dbReference type="EC" id="1.5.1.5" evidence="11"/>
<gene>
    <name evidence="11" type="primary">folD</name>
    <name evidence="14" type="ORF">ASU35_16350</name>
</gene>
<dbReference type="GO" id="GO:0006164">
    <property type="term" value="P:purine nucleotide biosynthetic process"/>
    <property type="evidence" value="ECO:0007669"/>
    <property type="project" value="UniProtKB-KW"/>
</dbReference>
<dbReference type="UniPathway" id="UPA00193"/>
<dbReference type="InterPro" id="IPR020630">
    <property type="entry name" value="THF_DH/CycHdrlase_cat_dom"/>
</dbReference>
<dbReference type="PANTHER" id="PTHR48099:SF5">
    <property type="entry name" value="C-1-TETRAHYDROFOLATE SYNTHASE, CYTOPLASMIC"/>
    <property type="match status" value="1"/>
</dbReference>
<sequence length="275" mass="30760">MVINCKEMAQEIKANVTKEIKENNLFPTLLIIIVGNNKASETYVKGKVKDCKEVGIGSYVKVLDESTTEEELIEILKSKQAQKYSGIIVQFPLPKHIREDKIIEAINPMQDVDGFRNDSKFTPCTPAGIMEVLKRKCDLRGKNALIINRSNIVGRPLINLLLDEDATVTIAHSKTEMLEKHISMADIIITAVGKPNFIKRHMLHNNQIVIDVSINRNNEGKLCGDLSYVDLESSGTSYPYYKNIMYTPVPGGIGLTTRAMLMKNVLEAEKGKIKN</sequence>
<comment type="pathway">
    <text evidence="1 11">One-carbon metabolism; tetrahydrofolate interconversion.</text>
</comment>
<keyword evidence="10 11" id="KW-0511">Multifunctional enzyme</keyword>
<keyword evidence="4 11" id="KW-0658">Purine biosynthesis</keyword>
<accession>A0A0V8Q9Z4</accession>
<organism evidence="14 15">
    <name type="scientific">Acetivibrio ethanolgignens</name>
    <dbReference type="NCBI Taxonomy" id="290052"/>
    <lineage>
        <taxon>Bacteria</taxon>
        <taxon>Bacillati</taxon>
        <taxon>Bacillota</taxon>
        <taxon>Clostridia</taxon>
        <taxon>Eubacteriales</taxon>
        <taxon>Oscillospiraceae</taxon>
        <taxon>Acetivibrio</taxon>
    </lineage>
</organism>
<dbReference type="GO" id="GO:0004488">
    <property type="term" value="F:methylenetetrahydrofolate dehydrogenase (NADP+) activity"/>
    <property type="evidence" value="ECO:0007669"/>
    <property type="project" value="UniProtKB-UniRule"/>
</dbReference>
<dbReference type="EMBL" id="LNAM01000223">
    <property type="protein sequence ID" value="KSV57400.1"/>
    <property type="molecule type" value="Genomic_DNA"/>
</dbReference>
<evidence type="ECO:0000256" key="10">
    <source>
        <dbReference type="ARBA" id="ARBA00023268"/>
    </source>
</evidence>
<comment type="catalytic activity">
    <reaction evidence="11">
        <text>(6R)-5,10-methylene-5,6,7,8-tetrahydrofolate + NADP(+) = (6R)-5,10-methenyltetrahydrofolate + NADPH</text>
        <dbReference type="Rhea" id="RHEA:22812"/>
        <dbReference type="ChEBI" id="CHEBI:15636"/>
        <dbReference type="ChEBI" id="CHEBI:57455"/>
        <dbReference type="ChEBI" id="CHEBI:57783"/>
        <dbReference type="ChEBI" id="CHEBI:58349"/>
        <dbReference type="EC" id="1.5.1.5"/>
    </reaction>
</comment>
<dbReference type="EC" id="3.5.4.9" evidence="11"/>
<evidence type="ECO:0000256" key="2">
    <source>
        <dbReference type="ARBA" id="ARBA00022563"/>
    </source>
</evidence>
<dbReference type="InterPro" id="IPR020631">
    <property type="entry name" value="THF_DH/CycHdrlase_NAD-bd_dom"/>
</dbReference>
<feature type="binding site" evidence="11">
    <location>
        <begin position="148"/>
        <end position="150"/>
    </location>
    <ligand>
        <name>NADP(+)</name>
        <dbReference type="ChEBI" id="CHEBI:58349"/>
    </ligand>
</feature>
<comment type="caution">
    <text evidence="14">The sequence shown here is derived from an EMBL/GenBank/DDBJ whole genome shotgun (WGS) entry which is preliminary data.</text>
</comment>
<evidence type="ECO:0000313" key="14">
    <source>
        <dbReference type="EMBL" id="KSV57400.1"/>
    </source>
</evidence>
<comment type="catalytic activity">
    <reaction evidence="11">
        <text>(6R)-5,10-methenyltetrahydrofolate + H2O = (6R)-10-formyltetrahydrofolate + H(+)</text>
        <dbReference type="Rhea" id="RHEA:23700"/>
        <dbReference type="ChEBI" id="CHEBI:15377"/>
        <dbReference type="ChEBI" id="CHEBI:15378"/>
        <dbReference type="ChEBI" id="CHEBI:57455"/>
        <dbReference type="ChEBI" id="CHEBI:195366"/>
        <dbReference type="EC" id="3.5.4.9"/>
    </reaction>
</comment>
<feature type="domain" description="Tetrahydrofolate dehydrogenase/cyclohydrolase catalytic" evidence="12">
    <location>
        <begin position="3"/>
        <end position="113"/>
    </location>
</feature>
<comment type="function">
    <text evidence="11">Catalyzes the oxidation of 5,10-methylenetetrahydrofolate to 5,10-methenyltetrahydrofolate and then the hydrolysis of 5,10-methenyltetrahydrofolate to 10-formyltetrahydrofolate.</text>
</comment>
<dbReference type="Pfam" id="PF02882">
    <property type="entry name" value="THF_DHG_CYH_C"/>
    <property type="match status" value="1"/>
</dbReference>
<dbReference type="HAMAP" id="MF_01576">
    <property type="entry name" value="THF_DHG_CYH"/>
    <property type="match status" value="1"/>
</dbReference>
<dbReference type="GO" id="GO:0009086">
    <property type="term" value="P:methionine biosynthetic process"/>
    <property type="evidence" value="ECO:0007669"/>
    <property type="project" value="UniProtKB-KW"/>
</dbReference>
<feature type="domain" description="Tetrahydrofolate dehydrogenase/cyclohydrolase NAD(P)-binding" evidence="13">
    <location>
        <begin position="123"/>
        <end position="270"/>
    </location>
</feature>
<dbReference type="GO" id="GO:0005829">
    <property type="term" value="C:cytosol"/>
    <property type="evidence" value="ECO:0007669"/>
    <property type="project" value="TreeGrafter"/>
</dbReference>
<dbReference type="OrthoDB" id="9803580at2"/>
<evidence type="ECO:0000256" key="4">
    <source>
        <dbReference type="ARBA" id="ARBA00022755"/>
    </source>
</evidence>
<evidence type="ECO:0000256" key="3">
    <source>
        <dbReference type="ARBA" id="ARBA00022605"/>
    </source>
</evidence>
<evidence type="ECO:0000313" key="15">
    <source>
        <dbReference type="Proteomes" id="UP000054874"/>
    </source>
</evidence>
<keyword evidence="15" id="KW-1185">Reference proteome</keyword>
<dbReference type="Pfam" id="PF00763">
    <property type="entry name" value="THF_DHG_CYH"/>
    <property type="match status" value="1"/>
</dbReference>
<feature type="binding site" evidence="11">
    <location>
        <position position="214"/>
    </location>
    <ligand>
        <name>NADP(+)</name>
        <dbReference type="ChEBI" id="CHEBI:58349"/>
    </ligand>
</feature>
<evidence type="ECO:0000256" key="1">
    <source>
        <dbReference type="ARBA" id="ARBA00004777"/>
    </source>
</evidence>
<dbReference type="InterPro" id="IPR000672">
    <property type="entry name" value="THF_DH/CycHdrlase"/>
</dbReference>
<evidence type="ECO:0000256" key="11">
    <source>
        <dbReference type="HAMAP-Rule" id="MF_01576"/>
    </source>
</evidence>
<dbReference type="Gene3D" id="3.40.50.10860">
    <property type="entry name" value="Leucine Dehydrogenase, chain A, domain 1"/>
    <property type="match status" value="1"/>
</dbReference>
<proteinExistence type="inferred from homology"/>
<dbReference type="RefSeq" id="WP_058354349.1">
    <property type="nucleotide sequence ID" value="NZ_CABMMD010000223.1"/>
</dbReference>
<dbReference type="SUPFAM" id="SSF51735">
    <property type="entry name" value="NAD(P)-binding Rossmann-fold domains"/>
    <property type="match status" value="1"/>
</dbReference>
<dbReference type="Proteomes" id="UP000054874">
    <property type="component" value="Unassembled WGS sequence"/>
</dbReference>
<evidence type="ECO:0000259" key="13">
    <source>
        <dbReference type="Pfam" id="PF02882"/>
    </source>
</evidence>
<dbReference type="AlphaFoldDB" id="A0A0V8Q9Z4"/>
<dbReference type="PRINTS" id="PR00085">
    <property type="entry name" value="THFDHDRGNASE"/>
</dbReference>
<keyword evidence="6 11" id="KW-0521">NADP</keyword>